<dbReference type="AlphaFoldDB" id="A0A835TPH6"/>
<protein>
    <submittedName>
        <fullName evidence="1">Uncharacterized protein</fullName>
    </submittedName>
</protein>
<keyword evidence="2" id="KW-1185">Reference proteome</keyword>
<evidence type="ECO:0000313" key="1">
    <source>
        <dbReference type="EMBL" id="KAG2442845.1"/>
    </source>
</evidence>
<proteinExistence type="predicted"/>
<organism evidence="1 2">
    <name type="scientific">Chlamydomonas incerta</name>
    <dbReference type="NCBI Taxonomy" id="51695"/>
    <lineage>
        <taxon>Eukaryota</taxon>
        <taxon>Viridiplantae</taxon>
        <taxon>Chlorophyta</taxon>
        <taxon>core chlorophytes</taxon>
        <taxon>Chlorophyceae</taxon>
        <taxon>CS clade</taxon>
        <taxon>Chlamydomonadales</taxon>
        <taxon>Chlamydomonadaceae</taxon>
        <taxon>Chlamydomonas</taxon>
    </lineage>
</organism>
<dbReference type="Proteomes" id="UP000650467">
    <property type="component" value="Unassembled WGS sequence"/>
</dbReference>
<comment type="caution">
    <text evidence="1">The sequence shown here is derived from an EMBL/GenBank/DDBJ whole genome shotgun (WGS) entry which is preliminary data.</text>
</comment>
<gene>
    <name evidence="1" type="ORF">HXX76_002924</name>
</gene>
<name>A0A835TPH6_CHLIN</name>
<dbReference type="EMBL" id="JAEHOC010000004">
    <property type="protein sequence ID" value="KAG2442845.1"/>
    <property type="molecule type" value="Genomic_DNA"/>
</dbReference>
<sequence>MLDPAIQPDPEPGCEHEKPGLVAALMQHIAAVGHSTLAGYCWLLELVGFAGLKLALLPTFHLLGFVLRAVSRVFYSG</sequence>
<reference evidence="1" key="1">
    <citation type="journal article" date="2020" name="bioRxiv">
        <title>Comparative genomics of Chlamydomonas.</title>
        <authorList>
            <person name="Craig R.J."/>
            <person name="Hasan A.R."/>
            <person name="Ness R.W."/>
            <person name="Keightley P.D."/>
        </authorList>
    </citation>
    <scope>NUCLEOTIDE SEQUENCE</scope>
    <source>
        <strain evidence="1">SAG 7.73</strain>
    </source>
</reference>
<evidence type="ECO:0000313" key="2">
    <source>
        <dbReference type="Proteomes" id="UP000650467"/>
    </source>
</evidence>
<accession>A0A835TPH6</accession>
<dbReference type="OrthoDB" id="10448743at2759"/>